<dbReference type="AlphaFoldDB" id="A0A0F9LA89"/>
<name>A0A0F9LA89_9ZZZZ</name>
<sequence length="138" mass="15350">MPDMNNVESSNIAAIGYDEFQAELHVQFKGRPTVYVYQDVPRNIFDDIMRSESKGAFLSAQVKGVYTFDKLEEKAPPVLEEAAPTKDLLTMTMTRPVFVQLQQLIAQNTICMELTETSPGIVQLVALPPQSDEAPSVD</sequence>
<feature type="domain" description="KTSC" evidence="1">
    <location>
        <begin position="8"/>
        <end position="66"/>
    </location>
</feature>
<proteinExistence type="predicted"/>
<evidence type="ECO:0000259" key="1">
    <source>
        <dbReference type="Pfam" id="PF13619"/>
    </source>
</evidence>
<gene>
    <name evidence="2" type="ORF">LCGC14_1240380</name>
</gene>
<organism evidence="2">
    <name type="scientific">marine sediment metagenome</name>
    <dbReference type="NCBI Taxonomy" id="412755"/>
    <lineage>
        <taxon>unclassified sequences</taxon>
        <taxon>metagenomes</taxon>
        <taxon>ecological metagenomes</taxon>
    </lineage>
</organism>
<reference evidence="2" key="1">
    <citation type="journal article" date="2015" name="Nature">
        <title>Complex archaea that bridge the gap between prokaryotes and eukaryotes.</title>
        <authorList>
            <person name="Spang A."/>
            <person name="Saw J.H."/>
            <person name="Jorgensen S.L."/>
            <person name="Zaremba-Niedzwiedzka K."/>
            <person name="Martijn J."/>
            <person name="Lind A.E."/>
            <person name="van Eijk R."/>
            <person name="Schleper C."/>
            <person name="Guy L."/>
            <person name="Ettema T.J."/>
        </authorList>
    </citation>
    <scope>NUCLEOTIDE SEQUENCE</scope>
</reference>
<accession>A0A0F9LA89</accession>
<dbReference type="InterPro" id="IPR025309">
    <property type="entry name" value="KTSC_dom"/>
</dbReference>
<evidence type="ECO:0000313" key="2">
    <source>
        <dbReference type="EMBL" id="KKM90278.1"/>
    </source>
</evidence>
<protein>
    <recommendedName>
        <fullName evidence="1">KTSC domain-containing protein</fullName>
    </recommendedName>
</protein>
<dbReference type="EMBL" id="LAZR01006693">
    <property type="protein sequence ID" value="KKM90278.1"/>
    <property type="molecule type" value="Genomic_DNA"/>
</dbReference>
<comment type="caution">
    <text evidence="2">The sequence shown here is derived from an EMBL/GenBank/DDBJ whole genome shotgun (WGS) entry which is preliminary data.</text>
</comment>
<dbReference type="Pfam" id="PF13619">
    <property type="entry name" value="KTSC"/>
    <property type="match status" value="1"/>
</dbReference>